<dbReference type="AlphaFoldDB" id="A0A1H0I5N1"/>
<gene>
    <name evidence="1" type="ORF">SAMN05444142_104140</name>
</gene>
<proteinExistence type="predicted"/>
<dbReference type="RefSeq" id="WP_149788465.1">
    <property type="nucleotide sequence ID" value="NZ_FNIO01000004.1"/>
</dbReference>
<protein>
    <submittedName>
        <fullName evidence="1">Uncharacterized protein</fullName>
    </submittedName>
</protein>
<sequence>MDQLVPIPSLDDILNAPRDAVAPMIADLRRDKRLSMLVHDLNIRVLTGEPTQKDRARRALEALGFVPS</sequence>
<accession>A0A1H0I5N1</accession>
<evidence type="ECO:0000313" key="2">
    <source>
        <dbReference type="Proteomes" id="UP000324252"/>
    </source>
</evidence>
<reference evidence="1 2" key="1">
    <citation type="submission" date="2016-11" db="EMBL/GenBank/DDBJ databases">
        <authorList>
            <person name="Varghese N."/>
            <person name="Submissions S."/>
        </authorList>
    </citation>
    <scope>NUCLEOTIDE SEQUENCE [LARGE SCALE GENOMIC DNA]</scope>
    <source>
        <strain evidence="1 2">DSM 29620</strain>
    </source>
</reference>
<dbReference type="Proteomes" id="UP000324252">
    <property type="component" value="Unassembled WGS sequence"/>
</dbReference>
<organism evidence="1 2">
    <name type="scientific">Lutimaribacter pacificus</name>
    <dbReference type="NCBI Taxonomy" id="391948"/>
    <lineage>
        <taxon>Bacteria</taxon>
        <taxon>Pseudomonadati</taxon>
        <taxon>Pseudomonadota</taxon>
        <taxon>Alphaproteobacteria</taxon>
        <taxon>Rhodobacterales</taxon>
        <taxon>Roseobacteraceae</taxon>
        <taxon>Lutimaribacter</taxon>
    </lineage>
</organism>
<dbReference type="EMBL" id="FQZZ01000004">
    <property type="protein sequence ID" value="SHK26335.1"/>
    <property type="molecule type" value="Genomic_DNA"/>
</dbReference>
<evidence type="ECO:0000313" key="1">
    <source>
        <dbReference type="EMBL" id="SHK26335.1"/>
    </source>
</evidence>
<keyword evidence="2" id="KW-1185">Reference proteome</keyword>
<name>A0A1H0I5N1_9RHOB</name>
<dbReference type="OrthoDB" id="7873398at2"/>